<feature type="chain" id="PRO_5046083475" evidence="1">
    <location>
        <begin position="30"/>
        <end position="315"/>
    </location>
</feature>
<keyword evidence="4" id="KW-1185">Reference proteome</keyword>
<dbReference type="SUPFAM" id="SSF51658">
    <property type="entry name" value="Xylose isomerase-like"/>
    <property type="match status" value="1"/>
</dbReference>
<name>A0ABV5F1V3_9FLAO</name>
<comment type="caution">
    <text evidence="3">The sequence shown here is derived from an EMBL/GenBank/DDBJ whole genome shotgun (WGS) entry which is preliminary data.</text>
</comment>
<gene>
    <name evidence="3" type="ORF">ACFFVB_09755</name>
</gene>
<evidence type="ECO:0000313" key="4">
    <source>
        <dbReference type="Proteomes" id="UP001589605"/>
    </source>
</evidence>
<evidence type="ECO:0000259" key="2">
    <source>
        <dbReference type="Pfam" id="PF01261"/>
    </source>
</evidence>
<reference evidence="3 4" key="1">
    <citation type="submission" date="2024-09" db="EMBL/GenBank/DDBJ databases">
        <authorList>
            <person name="Sun Q."/>
            <person name="Mori K."/>
        </authorList>
    </citation>
    <scope>NUCLEOTIDE SEQUENCE [LARGE SCALE GENOMIC DNA]</scope>
    <source>
        <strain evidence="3 4">CECT 8286</strain>
    </source>
</reference>
<dbReference type="EMBL" id="JBHMEZ010000011">
    <property type="protein sequence ID" value="MFB9053359.1"/>
    <property type="molecule type" value="Genomic_DNA"/>
</dbReference>
<keyword evidence="3" id="KW-0413">Isomerase</keyword>
<feature type="domain" description="Xylose isomerase-like TIM barrel" evidence="2">
    <location>
        <begin position="140"/>
        <end position="278"/>
    </location>
</feature>
<dbReference type="InterPro" id="IPR013022">
    <property type="entry name" value="Xyl_isomerase-like_TIM-brl"/>
</dbReference>
<dbReference type="GO" id="GO:0016853">
    <property type="term" value="F:isomerase activity"/>
    <property type="evidence" value="ECO:0007669"/>
    <property type="project" value="UniProtKB-KW"/>
</dbReference>
<dbReference type="Gene3D" id="3.20.20.150">
    <property type="entry name" value="Divalent-metal-dependent TIM barrel enzymes"/>
    <property type="match status" value="1"/>
</dbReference>
<dbReference type="PROSITE" id="PS51318">
    <property type="entry name" value="TAT"/>
    <property type="match status" value="1"/>
</dbReference>
<dbReference type="NCBIfam" id="TIGR01409">
    <property type="entry name" value="TAT_signal_seq"/>
    <property type="match status" value="1"/>
</dbReference>
<dbReference type="InterPro" id="IPR050312">
    <property type="entry name" value="IolE/XylAMocC-like"/>
</dbReference>
<evidence type="ECO:0000313" key="3">
    <source>
        <dbReference type="EMBL" id="MFB9053359.1"/>
    </source>
</evidence>
<dbReference type="Proteomes" id="UP001589605">
    <property type="component" value="Unassembled WGS sequence"/>
</dbReference>
<keyword evidence="1" id="KW-0732">Signal</keyword>
<accession>A0ABV5F1V3</accession>
<dbReference type="InterPro" id="IPR019546">
    <property type="entry name" value="TAT_signal_bac_arc"/>
</dbReference>
<feature type="signal peptide" evidence="1">
    <location>
        <begin position="1"/>
        <end position="29"/>
    </location>
</feature>
<dbReference type="Pfam" id="PF01261">
    <property type="entry name" value="AP_endonuc_2"/>
    <property type="match status" value="1"/>
</dbReference>
<sequence length="315" mass="35739">MSISRRDFIKKTTVAASSLPLLGMPFSMANNFQFEADLDVSIFSKHLQFLDYKETGQIASELGFNGVDLTVRPKGHVFPEDVKTKLPIAIQDLKSSGSDCKMITTAIESVEHPLDVDIIKMAGDNNVSFYRTNWYKYKKELSMPQSLEYYKKQIEALGDLNKEHNIIGCYQNHAGRSVGGSYWEIYKLLETVNPKYFGTQYDIRHALVEGGLSWENGLELLQKSIKVIVLKDFKWGQESGQWKPINVPIGEGSVDFYTYFKLLKSYGLNPPVSLHLEYPLGGAEKGNTTLTVDKKVVFDAMRKDLNTIRKIWKEA</sequence>
<dbReference type="InterPro" id="IPR036237">
    <property type="entry name" value="Xyl_isomerase-like_sf"/>
</dbReference>
<dbReference type="RefSeq" id="WP_382382530.1">
    <property type="nucleotide sequence ID" value="NZ_JBHMEZ010000011.1"/>
</dbReference>
<proteinExistence type="predicted"/>
<dbReference type="InterPro" id="IPR006311">
    <property type="entry name" value="TAT_signal"/>
</dbReference>
<dbReference type="PANTHER" id="PTHR12110:SF41">
    <property type="entry name" value="INOSOSE DEHYDRATASE"/>
    <property type="match status" value="1"/>
</dbReference>
<evidence type="ECO:0000256" key="1">
    <source>
        <dbReference type="SAM" id="SignalP"/>
    </source>
</evidence>
<protein>
    <submittedName>
        <fullName evidence="3">Sugar phosphate isomerase/epimerase family protein</fullName>
    </submittedName>
</protein>
<dbReference type="PANTHER" id="PTHR12110">
    <property type="entry name" value="HYDROXYPYRUVATE ISOMERASE"/>
    <property type="match status" value="1"/>
</dbReference>
<organism evidence="3 4">
    <name type="scientific">Formosa undariae</name>
    <dbReference type="NCBI Taxonomy" id="1325436"/>
    <lineage>
        <taxon>Bacteria</taxon>
        <taxon>Pseudomonadati</taxon>
        <taxon>Bacteroidota</taxon>
        <taxon>Flavobacteriia</taxon>
        <taxon>Flavobacteriales</taxon>
        <taxon>Flavobacteriaceae</taxon>
        <taxon>Formosa</taxon>
    </lineage>
</organism>